<dbReference type="SMART" id="SM01188">
    <property type="entry name" value="ELK"/>
    <property type="match status" value="2"/>
</dbReference>
<dbReference type="InterPro" id="IPR017970">
    <property type="entry name" value="Homeobox_CS"/>
</dbReference>
<evidence type="ECO:0008006" key="12">
    <source>
        <dbReference type="Google" id="ProtNLM"/>
    </source>
</evidence>
<keyword evidence="3 5" id="KW-0371">Homeobox</keyword>
<keyword evidence="11" id="KW-1185">Reference proteome</keyword>
<name>A0A484LS57_9ASTE</name>
<evidence type="ECO:0000313" key="11">
    <source>
        <dbReference type="Proteomes" id="UP000595140"/>
    </source>
</evidence>
<dbReference type="SMART" id="SM01256">
    <property type="entry name" value="KNOX2"/>
    <property type="match status" value="1"/>
</dbReference>
<proteinExistence type="inferred from homology"/>
<dbReference type="GO" id="GO:0003677">
    <property type="term" value="F:DNA binding"/>
    <property type="evidence" value="ECO:0007669"/>
    <property type="project" value="UniProtKB-UniRule"/>
</dbReference>
<feature type="domain" description="Homeobox" evidence="8">
    <location>
        <begin position="248"/>
        <end position="311"/>
    </location>
</feature>
<dbReference type="OrthoDB" id="10056939at2759"/>
<dbReference type="InterPro" id="IPR009057">
    <property type="entry name" value="Homeodomain-like_sf"/>
</dbReference>
<sequence>MDGMFGFHSAPDYADRHLMSPDDLFDCSYGMIVPSVDRIPMCCSDDLPATGSFHCSVDSEAASVTRRGGSRLEDAAAAAEGHGGYEDGGIGLIKDRIASHPCYPKLLEAYIDCQKVGAPPEIAAFLDEIRRENELRKHDGVVSTCSGVDPDLDIFMETYSEMLVKYKSELSRPLDEAMTFLNNIQSQLQNLCKDDGVPSSDDDENSDGEMEENDVGGDDVVMSGEDRELKNKLLRKYGGHISNLKFEFSKKKKKGKLPKDARQILLEWWKVHYRWPYPTEGDKISLAEMSGLDQKQINNWFINQRKRHWRPSEHMHLAVMDNLAGQFFSLND</sequence>
<evidence type="ECO:0000256" key="3">
    <source>
        <dbReference type="ARBA" id="ARBA00023155"/>
    </source>
</evidence>
<dbReference type="Pfam" id="PF03790">
    <property type="entry name" value="KNOX1"/>
    <property type="match status" value="1"/>
</dbReference>
<dbReference type="SUPFAM" id="SSF46689">
    <property type="entry name" value="Homeodomain-like"/>
    <property type="match status" value="1"/>
</dbReference>
<dbReference type="InterPro" id="IPR005541">
    <property type="entry name" value="KNOX2"/>
</dbReference>
<evidence type="ECO:0000256" key="7">
    <source>
        <dbReference type="SAM" id="MobiDB-lite"/>
    </source>
</evidence>
<evidence type="ECO:0000256" key="2">
    <source>
        <dbReference type="ARBA" id="ARBA00023125"/>
    </source>
</evidence>
<keyword evidence="4 5" id="KW-0539">Nucleus</keyword>
<reference evidence="10 11" key="1">
    <citation type="submission" date="2018-04" db="EMBL/GenBank/DDBJ databases">
        <authorList>
            <person name="Vogel A."/>
        </authorList>
    </citation>
    <scope>NUCLEOTIDE SEQUENCE [LARGE SCALE GENOMIC DNA]</scope>
</reference>
<feature type="domain" description="ELK" evidence="9">
    <location>
        <begin position="228"/>
        <end position="248"/>
    </location>
</feature>
<dbReference type="AlphaFoldDB" id="A0A484LS57"/>
<keyword evidence="2 5" id="KW-0238">DNA-binding</keyword>
<protein>
    <recommendedName>
        <fullName evidence="12">Homeobox domain-containing protein</fullName>
    </recommendedName>
</protein>
<feature type="DNA-binding region" description="Homeobox; TALE-type" evidence="5">
    <location>
        <begin position="249"/>
        <end position="312"/>
    </location>
</feature>
<dbReference type="Pfam" id="PF05920">
    <property type="entry name" value="Homeobox_KN"/>
    <property type="match status" value="1"/>
</dbReference>
<comment type="subcellular location">
    <subcellularLocation>
        <location evidence="1 5">Nucleus</location>
    </subcellularLocation>
</comment>
<dbReference type="PROSITE" id="PS00027">
    <property type="entry name" value="HOMEOBOX_1"/>
    <property type="match status" value="1"/>
</dbReference>
<accession>A0A484LS57</accession>
<evidence type="ECO:0000256" key="6">
    <source>
        <dbReference type="PROSITE-ProRule" id="PRU00559"/>
    </source>
</evidence>
<dbReference type="GO" id="GO:0005634">
    <property type="term" value="C:nucleus"/>
    <property type="evidence" value="ECO:0007669"/>
    <property type="project" value="UniProtKB-SubCell"/>
</dbReference>
<gene>
    <name evidence="10" type="ORF">CCAM_LOCUS21168</name>
</gene>
<dbReference type="InterPro" id="IPR008422">
    <property type="entry name" value="KN_HD"/>
</dbReference>
<evidence type="ECO:0000259" key="9">
    <source>
        <dbReference type="PROSITE" id="PS51213"/>
    </source>
</evidence>
<feature type="compositionally biased region" description="Acidic residues" evidence="7">
    <location>
        <begin position="200"/>
        <end position="217"/>
    </location>
</feature>
<dbReference type="PANTHER" id="PTHR11850">
    <property type="entry name" value="HOMEOBOX PROTEIN TRANSCRIPTION FACTORS"/>
    <property type="match status" value="1"/>
</dbReference>
<dbReference type="InterPro" id="IPR005539">
    <property type="entry name" value="ELK_dom"/>
</dbReference>
<evidence type="ECO:0000256" key="1">
    <source>
        <dbReference type="ARBA" id="ARBA00004123"/>
    </source>
</evidence>
<organism evidence="10 11">
    <name type="scientific">Cuscuta campestris</name>
    <dbReference type="NCBI Taxonomy" id="132261"/>
    <lineage>
        <taxon>Eukaryota</taxon>
        <taxon>Viridiplantae</taxon>
        <taxon>Streptophyta</taxon>
        <taxon>Embryophyta</taxon>
        <taxon>Tracheophyta</taxon>
        <taxon>Spermatophyta</taxon>
        <taxon>Magnoliopsida</taxon>
        <taxon>eudicotyledons</taxon>
        <taxon>Gunneridae</taxon>
        <taxon>Pentapetalae</taxon>
        <taxon>asterids</taxon>
        <taxon>lamiids</taxon>
        <taxon>Solanales</taxon>
        <taxon>Convolvulaceae</taxon>
        <taxon>Cuscuteae</taxon>
        <taxon>Cuscuta</taxon>
        <taxon>Cuscuta subgen. Grammica</taxon>
        <taxon>Cuscuta sect. Cleistogrammica</taxon>
    </lineage>
</organism>
<dbReference type="InterPro" id="IPR001356">
    <property type="entry name" value="HD"/>
</dbReference>
<dbReference type="Proteomes" id="UP000595140">
    <property type="component" value="Unassembled WGS sequence"/>
</dbReference>
<dbReference type="InterPro" id="IPR050224">
    <property type="entry name" value="TALE_homeobox"/>
</dbReference>
<dbReference type="PROSITE" id="PS51213">
    <property type="entry name" value="ELK"/>
    <property type="match status" value="1"/>
</dbReference>
<dbReference type="InterPro" id="IPR005540">
    <property type="entry name" value="KNOX1"/>
</dbReference>
<comment type="similarity">
    <text evidence="6">Belongs to the TALE/KNOX homeobox family.</text>
</comment>
<evidence type="ECO:0000256" key="4">
    <source>
        <dbReference type="ARBA" id="ARBA00023242"/>
    </source>
</evidence>
<dbReference type="SMART" id="SM00389">
    <property type="entry name" value="HOX"/>
    <property type="match status" value="1"/>
</dbReference>
<dbReference type="Pfam" id="PF03789">
    <property type="entry name" value="ELK"/>
    <property type="match status" value="1"/>
</dbReference>
<dbReference type="CDD" id="cd00086">
    <property type="entry name" value="homeodomain"/>
    <property type="match status" value="1"/>
</dbReference>
<dbReference type="SMART" id="SM01255">
    <property type="entry name" value="KNOX1"/>
    <property type="match status" value="1"/>
</dbReference>
<dbReference type="Gene3D" id="1.10.10.60">
    <property type="entry name" value="Homeodomain-like"/>
    <property type="match status" value="1"/>
</dbReference>
<dbReference type="GO" id="GO:0000981">
    <property type="term" value="F:DNA-binding transcription factor activity, RNA polymerase II-specific"/>
    <property type="evidence" value="ECO:0007669"/>
    <property type="project" value="InterPro"/>
</dbReference>
<dbReference type="PROSITE" id="PS50071">
    <property type="entry name" value="HOMEOBOX_2"/>
    <property type="match status" value="1"/>
</dbReference>
<evidence type="ECO:0000259" key="8">
    <source>
        <dbReference type="PROSITE" id="PS50071"/>
    </source>
</evidence>
<feature type="region of interest" description="Disordered" evidence="7">
    <location>
        <begin position="191"/>
        <end position="222"/>
    </location>
</feature>
<dbReference type="Pfam" id="PF03791">
    <property type="entry name" value="KNOX2"/>
    <property type="match status" value="1"/>
</dbReference>
<evidence type="ECO:0000256" key="5">
    <source>
        <dbReference type="PROSITE-ProRule" id="PRU00108"/>
    </source>
</evidence>
<dbReference type="EMBL" id="OOIL02001936">
    <property type="protein sequence ID" value="VFQ79392.1"/>
    <property type="molecule type" value="Genomic_DNA"/>
</dbReference>
<evidence type="ECO:0000313" key="10">
    <source>
        <dbReference type="EMBL" id="VFQ79392.1"/>
    </source>
</evidence>